<name>A0A8D8YDW5_9HEMI</name>
<organism evidence="1">
    <name type="scientific">Cacopsylla melanoneura</name>
    <dbReference type="NCBI Taxonomy" id="428564"/>
    <lineage>
        <taxon>Eukaryota</taxon>
        <taxon>Metazoa</taxon>
        <taxon>Ecdysozoa</taxon>
        <taxon>Arthropoda</taxon>
        <taxon>Hexapoda</taxon>
        <taxon>Insecta</taxon>
        <taxon>Pterygota</taxon>
        <taxon>Neoptera</taxon>
        <taxon>Paraneoptera</taxon>
        <taxon>Hemiptera</taxon>
        <taxon>Sternorrhyncha</taxon>
        <taxon>Psylloidea</taxon>
        <taxon>Psyllidae</taxon>
        <taxon>Psyllinae</taxon>
        <taxon>Cacopsylla</taxon>
    </lineage>
</organism>
<sequence>MVDTDFVFEDLMKNSIEKTFLEVRFLDRTSLHVLLRGCSYSDYDDIGIRIEEDRTIVIFIFKSDGSNFRFPFAQNQEYVPEKNGHGHIDIDLTNNITIVDQEVSLRDCNSFSIRNYNYTNGSPKSEVSYKLTYQKEFTLVSPWVAIKHNQTLFILHSGPRGSNLSVLAEDVTIGNPVPVPCEKITQVNKTDNQEAVLTKVTVTFPQNWKGQKRIKITGDGGDIFVRNVWEGRPLDLYRVQEPQPCMKSNTSDIYNTFYIQK</sequence>
<dbReference type="EMBL" id="HBUF01372268">
    <property type="protein sequence ID" value="CAG6726759.1"/>
    <property type="molecule type" value="Transcribed_RNA"/>
</dbReference>
<accession>A0A8D8YDW5</accession>
<evidence type="ECO:0000313" key="1">
    <source>
        <dbReference type="EMBL" id="CAG6726759.1"/>
    </source>
</evidence>
<proteinExistence type="predicted"/>
<protein>
    <submittedName>
        <fullName evidence="1">Uncharacterized protein</fullName>
    </submittedName>
</protein>
<dbReference type="AlphaFoldDB" id="A0A8D8YDW5"/>
<reference evidence="1" key="1">
    <citation type="submission" date="2021-05" db="EMBL/GenBank/DDBJ databases">
        <authorList>
            <person name="Alioto T."/>
            <person name="Alioto T."/>
            <person name="Gomez Garrido J."/>
        </authorList>
    </citation>
    <scope>NUCLEOTIDE SEQUENCE</scope>
</reference>